<reference evidence="2 3" key="1">
    <citation type="submission" date="2021-08" db="EMBL/GenBank/DDBJ databases">
        <title>Genome sequence analysis of Clostridium chauvoei strains of European origin and evaluation of typing options for outbreak investigations.</title>
        <authorList>
            <person name="Abdel-Glil M."/>
            <person name="Thomas P."/>
            <person name="Seyboldt C."/>
        </authorList>
    </citation>
    <scope>NUCLEOTIDE SEQUENCE [LARGE SCALE GENOMIC DNA]</scope>
    <source>
        <strain evidence="2 3">S0260-09</strain>
    </source>
</reference>
<dbReference type="RefSeq" id="WP_021874861.1">
    <property type="nucleotide sequence ID" value="NZ_CP018624.1"/>
</dbReference>
<dbReference type="KEGG" id="cchv:BTM20_03265"/>
<feature type="transmembrane region" description="Helical" evidence="1">
    <location>
        <begin position="12"/>
        <end position="34"/>
    </location>
</feature>
<accession>A0ABD4RFF6</accession>
<feature type="transmembrane region" description="Helical" evidence="1">
    <location>
        <begin position="194"/>
        <end position="216"/>
    </location>
</feature>
<organism evidence="2 3">
    <name type="scientific">Clostridium chauvoei</name>
    <dbReference type="NCBI Taxonomy" id="46867"/>
    <lineage>
        <taxon>Bacteria</taxon>
        <taxon>Bacillati</taxon>
        <taxon>Bacillota</taxon>
        <taxon>Clostridia</taxon>
        <taxon>Eubacteriales</taxon>
        <taxon>Clostridiaceae</taxon>
        <taxon>Clostridium</taxon>
    </lineage>
</organism>
<protein>
    <submittedName>
        <fullName evidence="2">ABC transporter permease</fullName>
    </submittedName>
</protein>
<keyword evidence="1" id="KW-0812">Transmembrane</keyword>
<gene>
    <name evidence="2" type="ORF">K4H94_02905</name>
</gene>
<dbReference type="AlphaFoldDB" id="A0ABD4RFF6"/>
<keyword evidence="1" id="KW-1133">Transmembrane helix</keyword>
<evidence type="ECO:0000256" key="1">
    <source>
        <dbReference type="SAM" id="Phobius"/>
    </source>
</evidence>
<evidence type="ECO:0000313" key="2">
    <source>
        <dbReference type="EMBL" id="MBX7290000.1"/>
    </source>
</evidence>
<dbReference type="EMBL" id="JAIFTX010000004">
    <property type="protein sequence ID" value="MBX7290000.1"/>
    <property type="molecule type" value="Genomic_DNA"/>
</dbReference>
<feature type="transmembrane region" description="Helical" evidence="1">
    <location>
        <begin position="236"/>
        <end position="256"/>
    </location>
</feature>
<dbReference type="Proteomes" id="UP000775179">
    <property type="component" value="Unassembled WGS sequence"/>
</dbReference>
<feature type="transmembrane region" description="Helical" evidence="1">
    <location>
        <begin position="162"/>
        <end position="182"/>
    </location>
</feature>
<feature type="transmembrane region" description="Helical" evidence="1">
    <location>
        <begin position="70"/>
        <end position="90"/>
    </location>
</feature>
<comment type="caution">
    <text evidence="2">The sequence shown here is derived from an EMBL/GenBank/DDBJ whole genome shotgun (WGS) entry which is preliminary data.</text>
</comment>
<evidence type="ECO:0000313" key="3">
    <source>
        <dbReference type="Proteomes" id="UP000775179"/>
    </source>
</evidence>
<keyword evidence="1" id="KW-0472">Membrane</keyword>
<name>A0ABD4RFF6_9CLOT</name>
<feature type="transmembrane region" description="Helical" evidence="1">
    <location>
        <begin position="111"/>
        <end position="142"/>
    </location>
</feature>
<sequence>MFNYFKAELKCTIYSKYFFISLLIAFSLLLYSFFEFITLGWNFNVWNFHSFSEHYDFIDLFLISRSENRASYLGVLAPLLASLIYSDSYLSDKKTGYINFIYMRISKGKYILVKLLVNFISSGLAILLASSMMLVFLSILYGFTLNPKNALNITGVFSSGKYLYLIFIIFNSCIFYCIFSTLSLAVSTFIDNKYISLAIPFFYYIISGSIFVMFGLNKLNATALFTPKNGLNIYQFIFYELFLLSLGVITFIYGVLKSNEKIN</sequence>
<proteinExistence type="predicted"/>